<keyword evidence="4 6" id="KW-1133">Transmembrane helix</keyword>
<dbReference type="Proteomes" id="UP000715965">
    <property type="component" value="Unassembled WGS sequence"/>
</dbReference>
<sequence>FLGRLFAPDLPRLLREHLLLVAGALALATAVGVPLGVLAQRRPRLGAAVMATVGVAQTVPSLALLVFLIALLGRIGFWPALLALAVYALLPIVRNTQAGLAGVPRGLVEAGLAMGLRPVQVLRWVELPLALPTLLAGLKTAAVWSVGMATVATFIGAGGLGERIVAGLAVNDTTLMLAGAVPAALLALAVQGAFALLERLLRRR</sequence>
<protein>
    <submittedName>
        <fullName evidence="8">ABC transporter permease subunit</fullName>
    </submittedName>
</protein>
<dbReference type="Pfam" id="PF00528">
    <property type="entry name" value="BPD_transp_1"/>
    <property type="match status" value="1"/>
</dbReference>
<evidence type="ECO:0000256" key="3">
    <source>
        <dbReference type="ARBA" id="ARBA00022692"/>
    </source>
</evidence>
<dbReference type="Gene3D" id="1.10.3720.10">
    <property type="entry name" value="MetI-like"/>
    <property type="match status" value="1"/>
</dbReference>
<dbReference type="RefSeq" id="WP_193780939.1">
    <property type="nucleotide sequence ID" value="NZ_JADDOJ010000049.1"/>
</dbReference>
<accession>A0ABR9SGB5</accession>
<keyword evidence="9" id="KW-1185">Reference proteome</keyword>
<feature type="domain" description="ABC transmembrane type-1" evidence="7">
    <location>
        <begin position="14"/>
        <end position="198"/>
    </location>
</feature>
<name>A0ABR9SGB5_9BURK</name>
<organism evidence="8 9">
    <name type="scientific">Ramlibacter aquaticus</name>
    <dbReference type="NCBI Taxonomy" id="2780094"/>
    <lineage>
        <taxon>Bacteria</taxon>
        <taxon>Pseudomonadati</taxon>
        <taxon>Pseudomonadota</taxon>
        <taxon>Betaproteobacteria</taxon>
        <taxon>Burkholderiales</taxon>
        <taxon>Comamonadaceae</taxon>
        <taxon>Ramlibacter</taxon>
    </lineage>
</organism>
<dbReference type="PANTHER" id="PTHR30177:SF4">
    <property type="entry name" value="OSMOPROTECTANT IMPORT PERMEASE PROTEIN OSMW"/>
    <property type="match status" value="1"/>
</dbReference>
<keyword evidence="3 6" id="KW-0812">Transmembrane</keyword>
<gene>
    <name evidence="8" type="ORF">IM725_12540</name>
</gene>
<feature type="transmembrane region" description="Helical" evidence="6">
    <location>
        <begin position="45"/>
        <end position="69"/>
    </location>
</feature>
<evidence type="ECO:0000259" key="7">
    <source>
        <dbReference type="PROSITE" id="PS50928"/>
    </source>
</evidence>
<dbReference type="EMBL" id="JADDOJ010000049">
    <property type="protein sequence ID" value="MBE7941398.1"/>
    <property type="molecule type" value="Genomic_DNA"/>
</dbReference>
<dbReference type="CDD" id="cd06261">
    <property type="entry name" value="TM_PBP2"/>
    <property type="match status" value="1"/>
</dbReference>
<evidence type="ECO:0000313" key="8">
    <source>
        <dbReference type="EMBL" id="MBE7941398.1"/>
    </source>
</evidence>
<comment type="caution">
    <text evidence="8">The sequence shown here is derived from an EMBL/GenBank/DDBJ whole genome shotgun (WGS) entry which is preliminary data.</text>
</comment>
<dbReference type="InterPro" id="IPR000515">
    <property type="entry name" value="MetI-like"/>
</dbReference>
<feature type="non-terminal residue" evidence="8">
    <location>
        <position position="1"/>
    </location>
</feature>
<keyword evidence="2 6" id="KW-0813">Transport</keyword>
<dbReference type="PROSITE" id="PS50928">
    <property type="entry name" value="ABC_TM1"/>
    <property type="match status" value="1"/>
</dbReference>
<evidence type="ECO:0000313" key="9">
    <source>
        <dbReference type="Proteomes" id="UP000715965"/>
    </source>
</evidence>
<evidence type="ECO:0000256" key="1">
    <source>
        <dbReference type="ARBA" id="ARBA00004651"/>
    </source>
</evidence>
<feature type="transmembrane region" description="Helical" evidence="6">
    <location>
        <begin position="75"/>
        <end position="93"/>
    </location>
</feature>
<feature type="transmembrane region" description="Helical" evidence="6">
    <location>
        <begin position="18"/>
        <end position="38"/>
    </location>
</feature>
<feature type="transmembrane region" description="Helical" evidence="6">
    <location>
        <begin position="173"/>
        <end position="197"/>
    </location>
</feature>
<keyword evidence="5 6" id="KW-0472">Membrane</keyword>
<evidence type="ECO:0000256" key="5">
    <source>
        <dbReference type="ARBA" id="ARBA00023136"/>
    </source>
</evidence>
<comment type="similarity">
    <text evidence="6">Belongs to the binding-protein-dependent transport system permease family.</text>
</comment>
<evidence type="ECO:0000256" key="4">
    <source>
        <dbReference type="ARBA" id="ARBA00022989"/>
    </source>
</evidence>
<proteinExistence type="inferred from homology"/>
<evidence type="ECO:0000256" key="2">
    <source>
        <dbReference type="ARBA" id="ARBA00022448"/>
    </source>
</evidence>
<dbReference type="PANTHER" id="PTHR30177">
    <property type="entry name" value="GLYCINE BETAINE/L-PROLINE TRANSPORT SYSTEM PERMEASE PROTEIN PROW"/>
    <property type="match status" value="1"/>
</dbReference>
<dbReference type="SUPFAM" id="SSF161098">
    <property type="entry name" value="MetI-like"/>
    <property type="match status" value="1"/>
</dbReference>
<evidence type="ECO:0000256" key="6">
    <source>
        <dbReference type="RuleBase" id="RU363032"/>
    </source>
</evidence>
<comment type="subcellular location">
    <subcellularLocation>
        <location evidence="1 6">Cell membrane</location>
        <topology evidence="1 6">Multi-pass membrane protein</topology>
    </subcellularLocation>
</comment>
<dbReference type="InterPro" id="IPR051204">
    <property type="entry name" value="ABC_transp_perm/SBD"/>
</dbReference>
<feature type="transmembrane region" description="Helical" evidence="6">
    <location>
        <begin position="141"/>
        <end position="161"/>
    </location>
</feature>
<dbReference type="InterPro" id="IPR035906">
    <property type="entry name" value="MetI-like_sf"/>
</dbReference>
<reference evidence="8 9" key="1">
    <citation type="submission" date="2020-10" db="EMBL/GenBank/DDBJ databases">
        <title>Draft genome of Ramlibacter aquaticus LMG 30558.</title>
        <authorList>
            <person name="Props R."/>
        </authorList>
    </citation>
    <scope>NUCLEOTIDE SEQUENCE [LARGE SCALE GENOMIC DNA]</scope>
    <source>
        <strain evidence="8 9">LMG 30558</strain>
    </source>
</reference>